<feature type="region of interest" description="Disordered" evidence="1">
    <location>
        <begin position="1588"/>
        <end position="1612"/>
    </location>
</feature>
<dbReference type="OMA" id="YNMEQAY"/>
<feature type="compositionally biased region" description="Basic and acidic residues" evidence="1">
    <location>
        <begin position="284"/>
        <end position="354"/>
    </location>
</feature>
<dbReference type="EMBL" id="CP012525">
    <property type="protein sequence ID" value="ALC43148.1"/>
    <property type="molecule type" value="Genomic_DNA"/>
</dbReference>
<reference evidence="2 3" key="1">
    <citation type="submission" date="2015-08" db="EMBL/GenBank/DDBJ databases">
        <title>Ancestral chromatin configuration constrains chromatin evolution on differentiating sex chromosomes in Drosophila.</title>
        <authorList>
            <person name="Zhou Q."/>
            <person name="Bachtrog D."/>
        </authorList>
    </citation>
    <scope>NUCLEOTIDE SEQUENCE [LARGE SCALE GENOMIC DNA]</scope>
    <source>
        <tissue evidence="2">Whole larvae</tissue>
    </source>
</reference>
<proteinExistence type="predicted"/>
<feature type="compositionally biased region" description="Polar residues" evidence="1">
    <location>
        <begin position="721"/>
        <end position="735"/>
    </location>
</feature>
<feature type="region of interest" description="Disordered" evidence="1">
    <location>
        <begin position="1024"/>
        <end position="1236"/>
    </location>
</feature>
<feature type="compositionally biased region" description="Low complexity" evidence="1">
    <location>
        <begin position="852"/>
        <end position="868"/>
    </location>
</feature>
<feature type="compositionally biased region" description="Low complexity" evidence="1">
    <location>
        <begin position="488"/>
        <end position="498"/>
    </location>
</feature>
<feature type="compositionally biased region" description="Low complexity" evidence="1">
    <location>
        <begin position="824"/>
        <end position="841"/>
    </location>
</feature>
<protein>
    <submittedName>
        <fullName evidence="2">L-3-psg2</fullName>
    </submittedName>
</protein>
<organism evidence="2 3">
    <name type="scientific">Drosophila busckii</name>
    <name type="common">Fruit fly</name>
    <dbReference type="NCBI Taxonomy" id="30019"/>
    <lineage>
        <taxon>Eukaryota</taxon>
        <taxon>Metazoa</taxon>
        <taxon>Ecdysozoa</taxon>
        <taxon>Arthropoda</taxon>
        <taxon>Hexapoda</taxon>
        <taxon>Insecta</taxon>
        <taxon>Pterygota</taxon>
        <taxon>Neoptera</taxon>
        <taxon>Endopterygota</taxon>
        <taxon>Diptera</taxon>
        <taxon>Brachycera</taxon>
        <taxon>Muscomorpha</taxon>
        <taxon>Ephydroidea</taxon>
        <taxon>Drosophilidae</taxon>
        <taxon>Drosophila</taxon>
    </lineage>
</organism>
<keyword evidence="3" id="KW-1185">Reference proteome</keyword>
<gene>
    <name evidence="2" type="ORF">Dbus_chr3Lg314</name>
</gene>
<feature type="compositionally biased region" description="Basic residues" evidence="1">
    <location>
        <begin position="1136"/>
        <end position="1184"/>
    </location>
</feature>
<feature type="compositionally biased region" description="Polar residues" evidence="1">
    <location>
        <begin position="97"/>
        <end position="111"/>
    </location>
</feature>
<sequence>MSQLTCKSEEAADTQKLPTEETQDLEPGELVTPPHKQQQQQQQQQVNGSPALKKILAKDVMNKALRKLTPQIDNDSCKEGVRAKLELEVDAIRRKSNATARTMENGKSTAAANEADDSEGLYSDTDTSQEGEKNLEDVQQARKEKQAEAAAAAATPPPNGPNPFMGLRFHMRPPCFDYGRMAHRMPRMPRGGMRGMRAHFFPRTTEPNRMPVNMSSLAPAATANNVAQNAAGSKPMSTYGPVPPPHPGQAQGHSAKRCQSDVIWTTSQPRLPFIYNVISDCSNADHKSCKPKEPPRAKEAQSKETHLKERNERQRGRSKDKQDRHSGHGDKRRERSREKHNARSKERARRDSKEKHRQRSKERKSSRDKDRARSKAKSHERKRERSKEIKRDKKRERSKEKTKATEASRSKERKTDKERSKEKHTVRSANQAREPSKEKVSEKPKVSSSRCTRSRSKSRKTEEEQRGTTPPALPQPITNTKDSELSLTPPGAAAVPEPAETPKAFDIFAESPPRLNKASSVERPATPTTPPIISSTTPPPKRSMTPPPPTTKAEVVPMPIPAPIPVPAPAPAPAPAAASQKVKKIYSEIHSRIGALLEDDDLHLEALLAKQQLLLKSKKEAPKEALSIKQEPSDAKPANPFKRDTVLAAAPRLSPRRSATRSIKQERHRSSTPPLMSPRHIKKERNLTPPRAAKRQATPVEHSPDTDDYIDSWENDDSQVGGDSNTPKQAAQTSRAYGEDDDSNVELWNAKSTPPPRTQSIGSQATAEEPDKSLINIHELYDKFMKSIKMGGGNATAEDAMDTSKASSLSQNTADEDEDEDSSSSETDSSTSSSSSSSSSSSDDDEADSSSEEQQQQQQQLETQAQSTPALHKKNNVSKDLRKLKSLEDNLARIQMMRENYDSGDDICEELLKMESLFLMQRNAIMEKYRKSELKPLVSEEEQPARPMTPVNNIFDANREAIKLTISPLKLTRKSAIFDKDEHEAPPVLPAPAAFAMEEKFSRPPKEIAIVKPTIMDTRAKLPPHQAMRPNHHQPAPYHQQASHHHDQQHYQHHHQPLKRSRTREREPERSRTRERERDHERSHTRERERSRDRSRAHDQERERSRSRSRSPNRNHFRRPVRSARSKERLATRSPSPRRRRLQHSPRRGSRFSKSRRSMSRSRTRSRSPRRRRPMQPQPGRRRSSLSPIAPGKMSGPRSPAPSSGRRRSYSRERGYSRSPLPFKPPSPPTHYAGEPQQLEQPVGAVLRELPKTSVAVQKGNVLEIVPSEEPVVEQPVIEQPPAPVEPPAEDDSKPKRKRVNFVDNVLPNYESDSEDRKIVQQAIDRALRTFKERQAAKTAAEQRAREQLLGHAPPPPPACPRPAGLDKPVILPKKPRFRYFHFDELKGAIVVSNARMMRSALPQPPSRFDPKYMAMLVKTGRLPMPAFLRQRPPPLPAQTDALLQEFFSKHPPPPLQTMPHYMRGPPPTAPPPLPLPSAAQPIPVLGAQSYSNYPTPAIPSRPTAALLPTPDVPPIVPPIAPSPPVTVAAPPLISTPPPMLPQYLTPPPLPPLSTNFNHLQPVPAMREIIPVDILQKIGPLPKTLDLDGGTAGLDEANADLKQVPPSTLVTS</sequence>
<name>A0A0M5J3F4_DROBS</name>
<dbReference type="Proteomes" id="UP000494163">
    <property type="component" value="Chromosome 3L"/>
</dbReference>
<feature type="region of interest" description="Disordered" evidence="1">
    <location>
        <begin position="790"/>
        <end position="882"/>
    </location>
</feature>
<feature type="compositionally biased region" description="Acidic residues" evidence="1">
    <location>
        <begin position="814"/>
        <end position="823"/>
    </location>
</feature>
<feature type="region of interest" description="Disordered" evidence="1">
    <location>
        <begin position="515"/>
        <end position="558"/>
    </location>
</feature>
<feature type="compositionally biased region" description="Basic and acidic residues" evidence="1">
    <location>
        <begin position="434"/>
        <end position="445"/>
    </location>
</feature>
<evidence type="ECO:0000313" key="2">
    <source>
        <dbReference type="EMBL" id="ALC43148.1"/>
    </source>
</evidence>
<evidence type="ECO:0000256" key="1">
    <source>
        <dbReference type="SAM" id="MobiDB-lite"/>
    </source>
</evidence>
<feature type="compositionally biased region" description="Basic residues" evidence="1">
    <location>
        <begin position="1051"/>
        <end position="1063"/>
    </location>
</feature>
<accession>A0A0M5J3F4</accession>
<feature type="region of interest" description="Disordered" evidence="1">
    <location>
        <begin position="229"/>
        <end position="257"/>
    </location>
</feature>
<feature type="region of interest" description="Disordered" evidence="1">
    <location>
        <begin position="619"/>
        <end position="774"/>
    </location>
</feature>
<feature type="compositionally biased region" description="Low complexity" evidence="1">
    <location>
        <begin position="1195"/>
        <end position="1204"/>
    </location>
</feature>
<feature type="compositionally biased region" description="Basic residues" evidence="1">
    <location>
        <begin position="1107"/>
        <end position="1124"/>
    </location>
</feature>
<feature type="compositionally biased region" description="Basic and acidic residues" evidence="1">
    <location>
        <begin position="1064"/>
        <end position="1106"/>
    </location>
</feature>
<feature type="compositionally biased region" description="Basic and acidic residues" evidence="1">
    <location>
        <begin position="130"/>
        <end position="147"/>
    </location>
</feature>
<feature type="region of interest" description="Disordered" evidence="1">
    <location>
        <begin position="92"/>
        <end position="166"/>
    </location>
</feature>
<feature type="compositionally biased region" description="Pro residues" evidence="1">
    <location>
        <begin position="537"/>
        <end position="550"/>
    </location>
</feature>
<feature type="compositionally biased region" description="Acidic residues" evidence="1">
    <location>
        <begin position="706"/>
        <end position="717"/>
    </location>
</feature>
<feature type="region of interest" description="Disordered" evidence="1">
    <location>
        <begin position="1"/>
        <end position="51"/>
    </location>
</feature>
<feature type="region of interest" description="Disordered" evidence="1">
    <location>
        <begin position="284"/>
        <end position="498"/>
    </location>
</feature>
<feature type="compositionally biased region" description="Basic and acidic residues" evidence="1">
    <location>
        <begin position="381"/>
        <end position="425"/>
    </location>
</feature>
<feature type="compositionally biased region" description="Basic and acidic residues" evidence="1">
    <location>
        <begin position="363"/>
        <end position="373"/>
    </location>
</feature>
<dbReference type="OrthoDB" id="8050562at2759"/>
<feature type="region of interest" description="Disordered" evidence="1">
    <location>
        <begin position="1273"/>
        <end position="1297"/>
    </location>
</feature>
<evidence type="ECO:0000313" key="3">
    <source>
        <dbReference type="Proteomes" id="UP000494163"/>
    </source>
</evidence>
<feature type="compositionally biased region" description="Acidic residues" evidence="1">
    <location>
        <begin position="842"/>
        <end position="851"/>
    </location>
</feature>